<feature type="transmembrane region" description="Helical" evidence="7">
    <location>
        <begin position="175"/>
        <end position="196"/>
    </location>
</feature>
<keyword evidence="7" id="KW-0812">Transmembrane</keyword>
<evidence type="ECO:0000256" key="1">
    <source>
        <dbReference type="ARBA" id="ARBA00022448"/>
    </source>
</evidence>
<evidence type="ECO:0000313" key="9">
    <source>
        <dbReference type="EMBL" id="KAJ7006888.1"/>
    </source>
</evidence>
<evidence type="ECO:0000256" key="4">
    <source>
        <dbReference type="ARBA" id="ARBA00023008"/>
    </source>
</evidence>
<keyword evidence="1" id="KW-0813">Transport</keyword>
<keyword evidence="7" id="KW-1133">Transmembrane helix</keyword>
<dbReference type="PROSITE" id="PS51485">
    <property type="entry name" value="PHYTOCYANIN"/>
    <property type="match status" value="1"/>
</dbReference>
<dbReference type="GO" id="GO:0046872">
    <property type="term" value="F:metal ion binding"/>
    <property type="evidence" value="ECO:0007669"/>
    <property type="project" value="UniProtKB-KW"/>
</dbReference>
<organism evidence="9 10">
    <name type="scientific">Populus alba x Populus x berolinensis</name>
    <dbReference type="NCBI Taxonomy" id="444605"/>
    <lineage>
        <taxon>Eukaryota</taxon>
        <taxon>Viridiplantae</taxon>
        <taxon>Streptophyta</taxon>
        <taxon>Embryophyta</taxon>
        <taxon>Tracheophyta</taxon>
        <taxon>Spermatophyta</taxon>
        <taxon>Magnoliopsida</taxon>
        <taxon>eudicotyledons</taxon>
        <taxon>Gunneridae</taxon>
        <taxon>Pentapetalae</taxon>
        <taxon>rosids</taxon>
        <taxon>fabids</taxon>
        <taxon>Malpighiales</taxon>
        <taxon>Salicaceae</taxon>
        <taxon>Saliceae</taxon>
        <taxon>Populus</taxon>
    </lineage>
</organism>
<feature type="transmembrane region" description="Helical" evidence="7">
    <location>
        <begin position="337"/>
        <end position="359"/>
    </location>
</feature>
<keyword evidence="10" id="KW-1185">Reference proteome</keyword>
<dbReference type="Proteomes" id="UP001164929">
    <property type="component" value="Chromosome 2"/>
</dbReference>
<feature type="compositionally biased region" description="Low complexity" evidence="6">
    <location>
        <begin position="298"/>
        <end position="320"/>
    </location>
</feature>
<comment type="caution">
    <text evidence="9">The sequence shown here is derived from an EMBL/GenBank/DDBJ whole genome shotgun (WGS) entry which is preliminary data.</text>
</comment>
<dbReference type="EMBL" id="JAQIZT010000002">
    <property type="protein sequence ID" value="KAJ7006888.1"/>
    <property type="molecule type" value="Genomic_DNA"/>
</dbReference>
<dbReference type="SUPFAM" id="SSF49503">
    <property type="entry name" value="Cupredoxins"/>
    <property type="match status" value="2"/>
</dbReference>
<keyword evidence="4" id="KW-0186">Copper</keyword>
<dbReference type="PROSITE" id="PS00196">
    <property type="entry name" value="COPPER_BLUE"/>
    <property type="match status" value="1"/>
</dbReference>
<evidence type="ECO:0000256" key="2">
    <source>
        <dbReference type="ARBA" id="ARBA00022723"/>
    </source>
</evidence>
<sequence length="360" mass="38121">MEYGLSHLHEISPFHILIVLWNHVELILLPPYLLIPLYNTPNDYPKSNPNTFFSSLLFSRKMAGFISRSVPCAILVVLCTVVPILAKDYTVGDTSGWAIGMDYSTWTSGKTFSVGDSLGMEYGLSHLHEISPLVELILLTPYSLIPLYNTPNDYPKSNPNTFFSSLLFSRKMAGLISRSVPCAILVVLCTVVPILAKDYTVGDTSGWAIGMDYSTWTSGKTFSVGDSLVFNYGGGHTVDEVRASDYSTCTTGNSITSDSSGATTIALKTAGTHYFICGVPGHCGSGMKVSVTVAAAGSSTSPSSSGTPSSDGTTTSPAGSNVTNYKPSSNSVPDSSLGINISPFVALAGTCVAVFVMVFS</sequence>
<dbReference type="GO" id="GO:0005886">
    <property type="term" value="C:plasma membrane"/>
    <property type="evidence" value="ECO:0007669"/>
    <property type="project" value="TreeGrafter"/>
</dbReference>
<gene>
    <name evidence="9" type="ORF">NC653_006062</name>
</gene>
<dbReference type="AlphaFoldDB" id="A0AAD6RDP4"/>
<dbReference type="Pfam" id="PF02298">
    <property type="entry name" value="Cu_bind_like"/>
    <property type="match status" value="2"/>
</dbReference>
<keyword evidence="3" id="KW-0249">Electron transport</keyword>
<dbReference type="PANTHER" id="PTHR33021">
    <property type="entry name" value="BLUE COPPER PROTEIN"/>
    <property type="match status" value="1"/>
</dbReference>
<dbReference type="InterPro" id="IPR003245">
    <property type="entry name" value="Phytocyanin_dom"/>
</dbReference>
<dbReference type="FunFam" id="2.60.40.420:FF:000003">
    <property type="entry name" value="Blue copper"/>
    <property type="match status" value="1"/>
</dbReference>
<dbReference type="InterPro" id="IPR039391">
    <property type="entry name" value="Phytocyanin-like"/>
</dbReference>
<dbReference type="Gene3D" id="2.60.40.420">
    <property type="entry name" value="Cupredoxins - blue copper proteins"/>
    <property type="match status" value="2"/>
</dbReference>
<dbReference type="PANTHER" id="PTHR33021:SF193">
    <property type="entry name" value="OS06G0218600 PROTEIN"/>
    <property type="match status" value="1"/>
</dbReference>
<dbReference type="CDD" id="cd04216">
    <property type="entry name" value="Phytocyanin"/>
    <property type="match status" value="1"/>
</dbReference>
<name>A0AAD6RDP4_9ROSI</name>
<feature type="transmembrane region" description="Helical" evidence="7">
    <location>
        <begin position="65"/>
        <end position="86"/>
    </location>
</feature>
<reference evidence="9" key="1">
    <citation type="journal article" date="2023" name="Mol. Ecol. Resour.">
        <title>Chromosome-level genome assembly of a triploid poplar Populus alba 'Berolinensis'.</title>
        <authorList>
            <person name="Chen S."/>
            <person name="Yu Y."/>
            <person name="Wang X."/>
            <person name="Wang S."/>
            <person name="Zhang T."/>
            <person name="Zhou Y."/>
            <person name="He R."/>
            <person name="Meng N."/>
            <person name="Wang Y."/>
            <person name="Liu W."/>
            <person name="Liu Z."/>
            <person name="Liu J."/>
            <person name="Guo Q."/>
            <person name="Huang H."/>
            <person name="Sederoff R.R."/>
            <person name="Wang G."/>
            <person name="Qu G."/>
            <person name="Chen S."/>
        </authorList>
    </citation>
    <scope>NUCLEOTIDE SEQUENCE</scope>
    <source>
        <strain evidence="9">SC-2020</strain>
    </source>
</reference>
<evidence type="ECO:0000256" key="3">
    <source>
        <dbReference type="ARBA" id="ARBA00022982"/>
    </source>
</evidence>
<evidence type="ECO:0000256" key="7">
    <source>
        <dbReference type="SAM" id="Phobius"/>
    </source>
</evidence>
<accession>A0AAD6RDP4</accession>
<dbReference type="GO" id="GO:0009055">
    <property type="term" value="F:electron transfer activity"/>
    <property type="evidence" value="ECO:0007669"/>
    <property type="project" value="InterPro"/>
</dbReference>
<protein>
    <submittedName>
        <fullName evidence="9">Blue copper protein-like</fullName>
    </submittedName>
</protein>
<dbReference type="InterPro" id="IPR008972">
    <property type="entry name" value="Cupredoxin"/>
</dbReference>
<evidence type="ECO:0000259" key="8">
    <source>
        <dbReference type="PROSITE" id="PS51485"/>
    </source>
</evidence>
<evidence type="ECO:0000313" key="10">
    <source>
        <dbReference type="Proteomes" id="UP001164929"/>
    </source>
</evidence>
<feature type="compositionally biased region" description="Polar residues" evidence="6">
    <location>
        <begin position="321"/>
        <end position="333"/>
    </location>
</feature>
<keyword evidence="2" id="KW-0479">Metal-binding</keyword>
<feature type="domain" description="Phytocyanin" evidence="8">
    <location>
        <begin position="197"/>
        <end position="295"/>
    </location>
</feature>
<evidence type="ECO:0000256" key="5">
    <source>
        <dbReference type="ARBA" id="ARBA00023180"/>
    </source>
</evidence>
<proteinExistence type="predicted"/>
<feature type="transmembrane region" description="Helical" evidence="7">
    <location>
        <begin position="12"/>
        <end position="35"/>
    </location>
</feature>
<keyword evidence="5" id="KW-0325">Glycoprotein</keyword>
<feature type="region of interest" description="Disordered" evidence="6">
    <location>
        <begin position="298"/>
        <end position="333"/>
    </location>
</feature>
<keyword evidence="7" id="KW-0472">Membrane</keyword>
<evidence type="ECO:0000256" key="6">
    <source>
        <dbReference type="SAM" id="MobiDB-lite"/>
    </source>
</evidence>
<dbReference type="InterPro" id="IPR028871">
    <property type="entry name" value="BlueCu_1_BS"/>
</dbReference>